<dbReference type="Proteomes" id="UP000606786">
    <property type="component" value="Unassembled WGS sequence"/>
</dbReference>
<dbReference type="EMBL" id="CAJHJT010000034">
    <property type="protein sequence ID" value="CAD7003857.1"/>
    <property type="molecule type" value="Genomic_DNA"/>
</dbReference>
<proteinExistence type="predicted"/>
<gene>
    <name evidence="1" type="ORF">CCAP1982_LOCUS12287</name>
</gene>
<evidence type="ECO:0000313" key="1">
    <source>
        <dbReference type="EMBL" id="CAD7003857.1"/>
    </source>
</evidence>
<dbReference type="AlphaFoldDB" id="A0A811V1U4"/>
<dbReference type="OrthoDB" id="67700at2759"/>
<evidence type="ECO:0000313" key="2">
    <source>
        <dbReference type="Proteomes" id="UP000606786"/>
    </source>
</evidence>
<protein>
    <submittedName>
        <fullName evidence="1">(Mediterranean fruit fly) hypothetical protein</fullName>
    </submittedName>
</protein>
<organism evidence="1 2">
    <name type="scientific">Ceratitis capitata</name>
    <name type="common">Mediterranean fruit fly</name>
    <name type="synonym">Tephritis capitata</name>
    <dbReference type="NCBI Taxonomy" id="7213"/>
    <lineage>
        <taxon>Eukaryota</taxon>
        <taxon>Metazoa</taxon>
        <taxon>Ecdysozoa</taxon>
        <taxon>Arthropoda</taxon>
        <taxon>Hexapoda</taxon>
        <taxon>Insecta</taxon>
        <taxon>Pterygota</taxon>
        <taxon>Neoptera</taxon>
        <taxon>Endopterygota</taxon>
        <taxon>Diptera</taxon>
        <taxon>Brachycera</taxon>
        <taxon>Muscomorpha</taxon>
        <taxon>Tephritoidea</taxon>
        <taxon>Tephritidae</taxon>
        <taxon>Ceratitis</taxon>
        <taxon>Ceratitis</taxon>
    </lineage>
</organism>
<comment type="caution">
    <text evidence="1">The sequence shown here is derived from an EMBL/GenBank/DDBJ whole genome shotgun (WGS) entry which is preliminary data.</text>
</comment>
<dbReference type="Gene3D" id="2.60.40.150">
    <property type="entry name" value="C2 domain"/>
    <property type="match status" value="1"/>
</dbReference>
<reference evidence="1" key="1">
    <citation type="submission" date="2020-11" db="EMBL/GenBank/DDBJ databases">
        <authorList>
            <person name="Whitehead M."/>
        </authorList>
    </citation>
    <scope>NUCLEOTIDE SEQUENCE</scope>
    <source>
        <strain evidence="1">EGII</strain>
    </source>
</reference>
<accession>A0A811V1U4</accession>
<dbReference type="InterPro" id="IPR035892">
    <property type="entry name" value="C2_domain_sf"/>
</dbReference>
<name>A0A811V1U4_CERCA</name>
<sequence>MVVHTMPKPIKKTTSRVSSAVQSSFTWIQNGYRTPFHVAQSVYKINVVLLRMGSYLMVHYDDYSLIWNFQRVGSGGEATEIGSCGLGPQEIGTGCQHWHDMINNARKPTAMWHYIR</sequence>
<keyword evidence="2" id="KW-1185">Reference proteome</keyword>